<dbReference type="KEGG" id="spph:KFK14_13440"/>
<keyword evidence="3" id="KW-1185">Reference proteome</keyword>
<feature type="domain" description="VOC" evidence="1">
    <location>
        <begin position="11"/>
        <end position="151"/>
    </location>
</feature>
<proteinExistence type="predicted"/>
<evidence type="ECO:0000313" key="2">
    <source>
        <dbReference type="EMBL" id="QUT04144.1"/>
    </source>
</evidence>
<protein>
    <submittedName>
        <fullName evidence="2">VOC family protein</fullName>
    </submittedName>
</protein>
<dbReference type="RefSeq" id="WP_212608028.1">
    <property type="nucleotide sequence ID" value="NZ_CP073910.1"/>
</dbReference>
<dbReference type="PROSITE" id="PS51819">
    <property type="entry name" value="VOC"/>
    <property type="match status" value="1"/>
</dbReference>
<evidence type="ECO:0000313" key="3">
    <source>
        <dbReference type="Proteomes" id="UP000681425"/>
    </source>
</evidence>
<accession>A0A975K4C2</accession>
<dbReference type="SUPFAM" id="SSF54593">
    <property type="entry name" value="Glyoxalase/Bleomycin resistance protein/Dihydroxybiphenyl dioxygenase"/>
    <property type="match status" value="1"/>
</dbReference>
<dbReference type="EMBL" id="CP073910">
    <property type="protein sequence ID" value="QUT04144.1"/>
    <property type="molecule type" value="Genomic_DNA"/>
</dbReference>
<dbReference type="Proteomes" id="UP000681425">
    <property type="component" value="Chromosome"/>
</dbReference>
<dbReference type="Pfam" id="PF13669">
    <property type="entry name" value="Glyoxalase_4"/>
    <property type="match status" value="1"/>
</dbReference>
<reference evidence="2" key="1">
    <citation type="submission" date="2021-04" db="EMBL/GenBank/DDBJ databases">
        <title>Isolation of p-tert-butylphenol degrading bacteria Sphingobium phenoxybenzoativorans Tas13 from active sludge.</title>
        <authorList>
            <person name="Li Y."/>
        </authorList>
    </citation>
    <scope>NUCLEOTIDE SEQUENCE</scope>
    <source>
        <strain evidence="2">Tas13</strain>
    </source>
</reference>
<gene>
    <name evidence="2" type="ORF">KFK14_13440</name>
</gene>
<dbReference type="AlphaFoldDB" id="A0A975K4C2"/>
<dbReference type="InterPro" id="IPR029068">
    <property type="entry name" value="Glyas_Bleomycin-R_OHBP_Dase"/>
</dbReference>
<sequence>MGEERMMKAGRIVQNAYVVRDLDAACAQWHRMTGIGPFVGGVEVVLDQHHYRGRPADPIRLRGVFVQSGGLNIELIQLLSDGPCAFRDMFPGDAEGMHHSAMFCDDYAAERDRWSAAGYPVVSEFTTGFGVSICYIDTRPLFGHFLELYPEDPIIRGMYRQTVEEAEGWEGKQLIVPWR</sequence>
<evidence type="ECO:0000259" key="1">
    <source>
        <dbReference type="PROSITE" id="PS51819"/>
    </source>
</evidence>
<organism evidence="2 3">
    <name type="scientific">Sphingobium phenoxybenzoativorans</name>
    <dbReference type="NCBI Taxonomy" id="1592790"/>
    <lineage>
        <taxon>Bacteria</taxon>
        <taxon>Pseudomonadati</taxon>
        <taxon>Pseudomonadota</taxon>
        <taxon>Alphaproteobacteria</taxon>
        <taxon>Sphingomonadales</taxon>
        <taxon>Sphingomonadaceae</taxon>
        <taxon>Sphingobium</taxon>
    </lineage>
</organism>
<dbReference type="InterPro" id="IPR037523">
    <property type="entry name" value="VOC_core"/>
</dbReference>
<name>A0A975K4C2_9SPHN</name>
<dbReference type="Gene3D" id="3.10.180.10">
    <property type="entry name" value="2,3-Dihydroxybiphenyl 1,2-Dioxygenase, domain 1"/>
    <property type="match status" value="1"/>
</dbReference>